<dbReference type="WBParaSite" id="Csp11.Scaffold630.g22106.t1">
    <property type="protein sequence ID" value="Csp11.Scaffold630.g22106.t1"/>
    <property type="gene ID" value="Csp11.Scaffold630.g22106"/>
</dbReference>
<protein>
    <submittedName>
        <fullName evidence="2">GLOBIN domain-containing protein</fullName>
    </submittedName>
</protein>
<organism evidence="1 2">
    <name type="scientific">Caenorhabditis tropicalis</name>
    <dbReference type="NCBI Taxonomy" id="1561998"/>
    <lineage>
        <taxon>Eukaryota</taxon>
        <taxon>Metazoa</taxon>
        <taxon>Ecdysozoa</taxon>
        <taxon>Nematoda</taxon>
        <taxon>Chromadorea</taxon>
        <taxon>Rhabditida</taxon>
        <taxon>Rhabditina</taxon>
        <taxon>Rhabditomorpha</taxon>
        <taxon>Rhabditoidea</taxon>
        <taxon>Rhabditidae</taxon>
        <taxon>Peloderinae</taxon>
        <taxon>Caenorhabditis</taxon>
    </lineage>
</organism>
<sequence length="166" mass="19381">MSNMSKTMIENFVVSPAVNYPRSPLRPDEECKYTFEKKFEEKRMDPIVPTVEKKIFATRGLIELAGVMANDGALLRTLVNAIFPFGTYKDEFYTDVLQSPYPLLHRFAHESIWQSDPNSPEIVYIIVFNHPISFSILFPFFETYTTVFIYFRLFLANNYMSNVFNT</sequence>
<dbReference type="Proteomes" id="UP000095282">
    <property type="component" value="Unplaced"/>
</dbReference>
<dbReference type="AlphaFoldDB" id="A0A1I7V3S9"/>
<evidence type="ECO:0000313" key="1">
    <source>
        <dbReference type="Proteomes" id="UP000095282"/>
    </source>
</evidence>
<evidence type="ECO:0000313" key="2">
    <source>
        <dbReference type="WBParaSite" id="Csp11.Scaffold630.g22106.t1"/>
    </source>
</evidence>
<accession>A0A1I7V3S9</accession>
<name>A0A1I7V3S9_9PELO</name>
<proteinExistence type="predicted"/>
<reference evidence="2" key="1">
    <citation type="submission" date="2016-11" db="UniProtKB">
        <authorList>
            <consortium name="WormBaseParasite"/>
        </authorList>
    </citation>
    <scope>IDENTIFICATION</scope>
</reference>
<keyword evidence="1" id="KW-1185">Reference proteome</keyword>